<dbReference type="EMBL" id="CAJVCH010543649">
    <property type="protein sequence ID" value="CAG7827467.1"/>
    <property type="molecule type" value="Genomic_DNA"/>
</dbReference>
<protein>
    <submittedName>
        <fullName evidence="1">Uncharacterized protein</fullName>
    </submittedName>
</protein>
<keyword evidence="2" id="KW-1185">Reference proteome</keyword>
<organism evidence="1 2">
    <name type="scientific">Allacma fusca</name>
    <dbReference type="NCBI Taxonomy" id="39272"/>
    <lineage>
        <taxon>Eukaryota</taxon>
        <taxon>Metazoa</taxon>
        <taxon>Ecdysozoa</taxon>
        <taxon>Arthropoda</taxon>
        <taxon>Hexapoda</taxon>
        <taxon>Collembola</taxon>
        <taxon>Symphypleona</taxon>
        <taxon>Sminthuridae</taxon>
        <taxon>Allacma</taxon>
    </lineage>
</organism>
<feature type="non-terminal residue" evidence="1">
    <location>
        <position position="168"/>
    </location>
</feature>
<gene>
    <name evidence="1" type="ORF">AFUS01_LOCUS37455</name>
</gene>
<evidence type="ECO:0000313" key="1">
    <source>
        <dbReference type="EMBL" id="CAG7827467.1"/>
    </source>
</evidence>
<dbReference type="AlphaFoldDB" id="A0A8J2L8A1"/>
<accession>A0A8J2L8A1</accession>
<dbReference type="Proteomes" id="UP000708208">
    <property type="component" value="Unassembled WGS sequence"/>
</dbReference>
<name>A0A8J2L8A1_9HEXA</name>
<comment type="caution">
    <text evidence="1">The sequence shown here is derived from an EMBL/GenBank/DDBJ whole genome shotgun (WGS) entry which is preliminary data.</text>
</comment>
<evidence type="ECO:0000313" key="2">
    <source>
        <dbReference type="Proteomes" id="UP000708208"/>
    </source>
</evidence>
<reference evidence="1" key="1">
    <citation type="submission" date="2021-06" db="EMBL/GenBank/DDBJ databases">
        <authorList>
            <person name="Hodson N. C."/>
            <person name="Mongue J. A."/>
            <person name="Jaron S. K."/>
        </authorList>
    </citation>
    <scope>NUCLEOTIDE SEQUENCE</scope>
</reference>
<proteinExistence type="predicted"/>
<sequence>MTTVTAQTKRIDTLEKRMDRTDLTQSKHTSELIHLKNDMLHLKNTKNHNVGIVTGVNIRRNAAKDFIISALEVVLNLTDLKCSDVVDVDTIPWGNGVAVKCTFENAGMVGKLLRNSINLKGSNFRVLPDLSPQQRLVRKHLLTFGKDLIEGKASVSFQLKSWRYLVFK</sequence>